<protein>
    <submittedName>
        <fullName evidence="1">Uncharacterized protein</fullName>
    </submittedName>
</protein>
<name>A0ABN1J0K5_9CLOT</name>
<gene>
    <name evidence="1" type="ORF">GCM10008905_20260</name>
</gene>
<sequence>MLYTVQPSLLRTSVMMLLEQGVLIVREFMDELSQDYNLSMESSEVERLLDLPKDILKVVNETSVYNLNIKNRVIDIDNVD</sequence>
<dbReference type="RefSeq" id="WP_343769311.1">
    <property type="nucleotide sequence ID" value="NZ_BAAACF010000001.1"/>
</dbReference>
<accession>A0ABN1J0K5</accession>
<keyword evidence="2" id="KW-1185">Reference proteome</keyword>
<comment type="caution">
    <text evidence="1">The sequence shown here is derived from an EMBL/GenBank/DDBJ whole genome shotgun (WGS) entry which is preliminary data.</text>
</comment>
<dbReference type="EMBL" id="BAAACF010000001">
    <property type="protein sequence ID" value="GAA0725246.1"/>
    <property type="molecule type" value="Genomic_DNA"/>
</dbReference>
<proteinExistence type="predicted"/>
<reference evidence="1 2" key="1">
    <citation type="journal article" date="2019" name="Int. J. Syst. Evol. Microbiol.">
        <title>The Global Catalogue of Microorganisms (GCM) 10K type strain sequencing project: providing services to taxonomists for standard genome sequencing and annotation.</title>
        <authorList>
            <consortium name="The Broad Institute Genomics Platform"/>
            <consortium name="The Broad Institute Genome Sequencing Center for Infectious Disease"/>
            <person name="Wu L."/>
            <person name="Ma J."/>
        </authorList>
    </citation>
    <scope>NUCLEOTIDE SEQUENCE [LARGE SCALE GENOMIC DNA]</scope>
    <source>
        <strain evidence="1 2">JCM 1405</strain>
    </source>
</reference>
<evidence type="ECO:0000313" key="1">
    <source>
        <dbReference type="EMBL" id="GAA0725246.1"/>
    </source>
</evidence>
<evidence type="ECO:0000313" key="2">
    <source>
        <dbReference type="Proteomes" id="UP001500339"/>
    </source>
</evidence>
<dbReference type="Proteomes" id="UP001500339">
    <property type="component" value="Unassembled WGS sequence"/>
</dbReference>
<organism evidence="1 2">
    <name type="scientific">Clostridium malenominatum</name>
    <dbReference type="NCBI Taxonomy" id="1539"/>
    <lineage>
        <taxon>Bacteria</taxon>
        <taxon>Bacillati</taxon>
        <taxon>Bacillota</taxon>
        <taxon>Clostridia</taxon>
        <taxon>Eubacteriales</taxon>
        <taxon>Clostridiaceae</taxon>
        <taxon>Clostridium</taxon>
    </lineage>
</organism>